<dbReference type="InterPro" id="IPR004216">
    <property type="entry name" value="Fuc/Ara_isomerase_C"/>
</dbReference>
<dbReference type="EMBL" id="CP047180">
    <property type="protein sequence ID" value="QHC61650.1"/>
    <property type="molecule type" value="Genomic_DNA"/>
</dbReference>
<evidence type="ECO:0000313" key="4">
    <source>
        <dbReference type="Proteomes" id="UP000464597"/>
    </source>
</evidence>
<dbReference type="Proteomes" id="UP000464597">
    <property type="component" value="Chromosome"/>
</dbReference>
<accession>A0ABX6GVU8</accession>
<name>A0ABX6GVU8_9MICO</name>
<sequence>MKKTQIGLEAWEDFARIAGIELLVIDESTTLRGFEADIRSNAAYYRLAQGL</sequence>
<reference evidence="4" key="1">
    <citation type="submission" date="2019-12" db="EMBL/GenBank/DDBJ databases">
        <title>Complete and draft genome sequences of new strains and members of some known species of the genus Rathayibacter isolated from plants.</title>
        <authorList>
            <person name="Tarlachkov S.V."/>
            <person name="Starodumova I.P."/>
            <person name="Dorofeeva L.V."/>
            <person name="Prisyazhnaya N.V."/>
            <person name="Leyn S."/>
            <person name="Zlamal J."/>
            <person name="Elan M."/>
            <person name="Osterman A.L."/>
            <person name="Nadler S."/>
            <person name="Subbotin S.A."/>
            <person name="Evtushenko L.I."/>
        </authorList>
    </citation>
    <scope>NUCLEOTIDE SEQUENCE [LARGE SCALE GENOMIC DNA]</scope>
    <source>
        <strain evidence="4">VKM Ac-2802</strain>
    </source>
</reference>
<dbReference type="SUPFAM" id="SSF50443">
    <property type="entry name" value="FucI/AraA C-terminal domain-like"/>
    <property type="match status" value="1"/>
</dbReference>
<proteinExistence type="predicted"/>
<evidence type="ECO:0000256" key="2">
    <source>
        <dbReference type="ARBA" id="ARBA00023277"/>
    </source>
</evidence>
<evidence type="ECO:0000313" key="3">
    <source>
        <dbReference type="EMBL" id="QHC61650.1"/>
    </source>
</evidence>
<evidence type="ECO:0000256" key="1">
    <source>
        <dbReference type="ARBA" id="ARBA00023235"/>
    </source>
</evidence>
<keyword evidence="1" id="KW-0413">Isomerase</keyword>
<keyword evidence="4" id="KW-1185">Reference proteome</keyword>
<keyword evidence="2" id="KW-0119">Carbohydrate metabolism</keyword>
<evidence type="ECO:0008006" key="5">
    <source>
        <dbReference type="Google" id="ProtNLM"/>
    </source>
</evidence>
<protein>
    <recommendedName>
        <fullName evidence="5">Transposase</fullName>
    </recommendedName>
</protein>
<gene>
    <name evidence="3" type="ORF">GSU69_02325</name>
</gene>
<organism evidence="3 4">
    <name type="scientific">Rathayibacter festucae</name>
    <dbReference type="NCBI Taxonomy" id="110937"/>
    <lineage>
        <taxon>Bacteria</taxon>
        <taxon>Bacillati</taxon>
        <taxon>Actinomycetota</taxon>
        <taxon>Actinomycetes</taxon>
        <taxon>Micrococcales</taxon>
        <taxon>Microbacteriaceae</taxon>
        <taxon>Rathayibacter</taxon>
    </lineage>
</organism>